<name>A0A0E9NPQ7_SAICN</name>
<feature type="region of interest" description="Disordered" evidence="1">
    <location>
        <begin position="312"/>
        <end position="359"/>
    </location>
</feature>
<evidence type="ECO:0000259" key="2">
    <source>
        <dbReference type="SMART" id="SM00835"/>
    </source>
</evidence>
<reference evidence="3 4" key="3">
    <citation type="journal article" date="2015" name="Genome Announc.">
        <title>Draft Genome Sequence of the Archiascomycetous Yeast Saitoella complicata.</title>
        <authorList>
            <person name="Yamauchi K."/>
            <person name="Kondo S."/>
            <person name="Hamamoto M."/>
            <person name="Takahashi Y."/>
            <person name="Ogura Y."/>
            <person name="Hayashi T."/>
            <person name="Nishida H."/>
        </authorList>
    </citation>
    <scope>NUCLEOTIDE SEQUENCE [LARGE SCALE GENOMIC DNA]</scope>
    <source>
        <strain evidence="3 4">NRRL Y-17804</strain>
    </source>
</reference>
<dbReference type="Pfam" id="PF00190">
    <property type="entry name" value="Cupin_1"/>
    <property type="match status" value="1"/>
</dbReference>
<accession>A0A0E9NPQ7</accession>
<protein>
    <recommendedName>
        <fullName evidence="2">Cupin type-1 domain-containing protein</fullName>
    </recommendedName>
</protein>
<sequence>MFSAAKALADMEPRPVDYCCQEANIISNVRRSYGHQTLAMILYSYDHPSPCDPLPPLTSTPTYAHTSSASAVVDGGMVYKTTILGKGERRTEGIMGSQDDHYGKACALEEGSEFLLVFDSGDFNEDDTFLVTDWLAHTPKEEIAKDPNVSISDLQSLPSSELYTFPGQVPNTTPDASLPTSPNGLINPGFSLHASQVPYTNLAGGQVKIIDSHSFPVAKTIAMAEVIIQPSAMRELHWHPNSAEWNYFISGFARITVFAARGNARTFDYHAGDVGYIPQSNGQMNSQSYELLDHGKPPSQLYRPAMAFAPPRRAASTTIRPDGSTRSASGIASTGSTRPASVTSSSRVVRPTDATRSVRTSWIPQLSPVKPKSKAALVDGNGDDAGEVQLGGNGRSDDHKHQNIRDTNLTRAVYVVKDHGFATRHVTHVVLAGNFIFNINSSVVNKNHENTISPAVISGNKDKSRDDFDTVSNQIINPYSYYGWYVLHPTTNGAYINIGTPENHANNLNPTACITQSYGRRKVRPSQVSTAQPTPSRSTRNSTSTTSFVFDTARPYETKLYQLLYEIKNFPPAHHPSTVASLKERYKALQEKEQALHKRQLGNVFQKEIRSLEEVLTLGTTVEIADAIRRAERVLAAPREAGISRLRHAKQGLGRVQTGPGRLRDVVEGMKELLRVEITVMELDREFEALRAGMEEAEVLEEFEKGWEESLSADIKSAWLSV</sequence>
<feature type="region of interest" description="Disordered" evidence="1">
    <location>
        <begin position="519"/>
        <end position="545"/>
    </location>
</feature>
<evidence type="ECO:0000256" key="1">
    <source>
        <dbReference type="SAM" id="MobiDB-lite"/>
    </source>
</evidence>
<dbReference type="AlphaFoldDB" id="A0A0E9NPQ7"/>
<dbReference type="EMBL" id="BACD03000050">
    <property type="protein sequence ID" value="GAO51666.1"/>
    <property type="molecule type" value="Genomic_DNA"/>
</dbReference>
<dbReference type="STRING" id="698492.A0A0E9NPQ7"/>
<evidence type="ECO:0000313" key="4">
    <source>
        <dbReference type="Proteomes" id="UP000033140"/>
    </source>
</evidence>
<proteinExistence type="predicted"/>
<dbReference type="InterPro" id="IPR006045">
    <property type="entry name" value="Cupin_1"/>
</dbReference>
<keyword evidence="4" id="KW-1185">Reference proteome</keyword>
<organism evidence="3 4">
    <name type="scientific">Saitoella complicata (strain BCRC 22490 / CBS 7301 / JCM 7358 / NBRC 10748 / NRRL Y-17804)</name>
    <dbReference type="NCBI Taxonomy" id="698492"/>
    <lineage>
        <taxon>Eukaryota</taxon>
        <taxon>Fungi</taxon>
        <taxon>Dikarya</taxon>
        <taxon>Ascomycota</taxon>
        <taxon>Taphrinomycotina</taxon>
        <taxon>Taphrinomycotina incertae sedis</taxon>
        <taxon>Saitoella</taxon>
    </lineage>
</organism>
<dbReference type="SMART" id="SM00835">
    <property type="entry name" value="Cupin_1"/>
    <property type="match status" value="1"/>
</dbReference>
<feature type="compositionally biased region" description="Low complexity" evidence="1">
    <location>
        <begin position="336"/>
        <end position="352"/>
    </location>
</feature>
<feature type="domain" description="Cupin type-1" evidence="2">
    <location>
        <begin position="190"/>
        <end position="307"/>
    </location>
</feature>
<dbReference type="Proteomes" id="UP000033140">
    <property type="component" value="Unassembled WGS sequence"/>
</dbReference>
<reference evidence="3 4" key="2">
    <citation type="journal article" date="2014" name="J. Gen. Appl. Microbiol.">
        <title>The early diverging ascomycetous budding yeast Saitoella complicata has three histone deacetylases belonging to the Clr6, Hos2, and Rpd3 lineages.</title>
        <authorList>
            <person name="Nishida H."/>
            <person name="Matsumoto T."/>
            <person name="Kondo S."/>
            <person name="Hamamoto M."/>
            <person name="Yoshikawa H."/>
        </authorList>
    </citation>
    <scope>NUCLEOTIDE SEQUENCE [LARGE SCALE GENOMIC DNA]</scope>
    <source>
        <strain evidence="3 4">NRRL Y-17804</strain>
    </source>
</reference>
<feature type="compositionally biased region" description="Polar residues" evidence="1">
    <location>
        <begin position="316"/>
        <end position="335"/>
    </location>
</feature>
<dbReference type="InterPro" id="IPR014710">
    <property type="entry name" value="RmlC-like_jellyroll"/>
</dbReference>
<gene>
    <name evidence="3" type="ORF">G7K_5759-t1</name>
</gene>
<dbReference type="SUPFAM" id="SSF51182">
    <property type="entry name" value="RmlC-like cupins"/>
    <property type="match status" value="1"/>
</dbReference>
<dbReference type="Gene3D" id="2.60.120.10">
    <property type="entry name" value="Jelly Rolls"/>
    <property type="match status" value="2"/>
</dbReference>
<comment type="caution">
    <text evidence="3">The sequence shown here is derived from an EMBL/GenBank/DDBJ whole genome shotgun (WGS) entry which is preliminary data.</text>
</comment>
<dbReference type="InterPro" id="IPR011051">
    <property type="entry name" value="RmlC_Cupin_sf"/>
</dbReference>
<reference evidence="3 4" key="1">
    <citation type="journal article" date="2011" name="J. Gen. Appl. Microbiol.">
        <title>Draft genome sequencing of the enigmatic yeast Saitoella complicata.</title>
        <authorList>
            <person name="Nishida H."/>
            <person name="Hamamoto M."/>
            <person name="Sugiyama J."/>
        </authorList>
    </citation>
    <scope>NUCLEOTIDE SEQUENCE [LARGE SCALE GENOMIC DNA]</scope>
    <source>
        <strain evidence="3 4">NRRL Y-17804</strain>
    </source>
</reference>
<feature type="compositionally biased region" description="Low complexity" evidence="1">
    <location>
        <begin position="533"/>
        <end position="545"/>
    </location>
</feature>
<evidence type="ECO:0000313" key="3">
    <source>
        <dbReference type="EMBL" id="GAO51666.1"/>
    </source>
</evidence>